<dbReference type="InterPro" id="IPR020612">
    <property type="entry name" value="Methylthiotransferase_CS"/>
</dbReference>
<dbReference type="PROSITE" id="PS51449">
    <property type="entry name" value="MTTASE_N"/>
    <property type="match status" value="1"/>
</dbReference>
<dbReference type="GO" id="GO:0051539">
    <property type="term" value="F:4 iron, 4 sulfur cluster binding"/>
    <property type="evidence" value="ECO:0007669"/>
    <property type="project" value="UniProtKB-KW"/>
</dbReference>
<feature type="domain" description="MTTase N-terminal" evidence="9">
    <location>
        <begin position="4"/>
        <end position="115"/>
    </location>
</feature>
<sequence>MNRPTIAFAHLGCEKNRVDTEHMLGLLAAAGYGISTDENKASLVVVNTCSFIQSAREESIKTLVELAEQGKELIIAGCLAQHFQTELLNYIPEAKAIIGTGDYQHIVSVLEKVEAGQIVNQVSHTPEFIADEYLPRYRTTLNAVAYLKIAEGCDYNCAFCIIPKLRGRQRSRPIESIVAEANELAFKGVQELILISQITTNYGLDLYGKPLLTELLRALGEVKIPWIRVHYAYPTGLTSEVLAAYREIPNILPYLDLPLQHSHPEMLKAMNRPYQATINESILLSIRRNLPEAVLRTTFITGFPGETKEHFEHLISFVEKNKFDHVGVFTFSPEEGTSSIKLANHIPFEIAQRRKDQLMKVQQPISAMQNNRLIGKIVDVLIEQDQPGSYAMLGRCSRFAPDVDGEVHITTNKESSRIKPGMMVPVKITGADTYDLQGILVSTKDIVKSIIKKN</sequence>
<gene>
    <name evidence="11" type="ORF">PLO_049</name>
</gene>
<accession>A0A2H4ZNE7</accession>
<dbReference type="InterPro" id="IPR005840">
    <property type="entry name" value="Ribosomal_uS12_MeSTrfase_RimO"/>
</dbReference>
<evidence type="ECO:0000259" key="10">
    <source>
        <dbReference type="PROSITE" id="PS51918"/>
    </source>
</evidence>
<dbReference type="NCBIfam" id="TIGR01125">
    <property type="entry name" value="30S ribosomal protein S12 methylthiotransferase RimO"/>
    <property type="match status" value="1"/>
</dbReference>
<name>A0A2H4ZNE7_9EUKA</name>
<dbReference type="Gene3D" id="2.40.50.140">
    <property type="entry name" value="Nucleic acid-binding proteins"/>
    <property type="match status" value="1"/>
</dbReference>
<dbReference type="InterPro" id="IPR013848">
    <property type="entry name" value="Methylthiotransferase_N"/>
</dbReference>
<evidence type="ECO:0000256" key="6">
    <source>
        <dbReference type="ARBA" id="ARBA00023004"/>
    </source>
</evidence>
<evidence type="ECO:0000259" key="9">
    <source>
        <dbReference type="PROSITE" id="PS51449"/>
    </source>
</evidence>
<evidence type="ECO:0000256" key="7">
    <source>
        <dbReference type="ARBA" id="ARBA00023014"/>
    </source>
</evidence>
<proteinExistence type="inferred from homology"/>
<geneLocation type="plastid" evidence="11"/>
<evidence type="ECO:0000256" key="3">
    <source>
        <dbReference type="ARBA" id="ARBA00022490"/>
    </source>
</evidence>
<keyword evidence="4" id="KW-0949">S-adenosyl-L-methionine</keyword>
<dbReference type="PROSITE" id="PS01278">
    <property type="entry name" value="MTTASE_RADICAL"/>
    <property type="match status" value="1"/>
</dbReference>
<dbReference type="InterPro" id="IPR023404">
    <property type="entry name" value="rSAM_horseshoe"/>
</dbReference>
<dbReference type="SMART" id="SM00729">
    <property type="entry name" value="Elp3"/>
    <property type="match status" value="1"/>
</dbReference>
<dbReference type="PROSITE" id="PS50926">
    <property type="entry name" value="TRAM"/>
    <property type="match status" value="1"/>
</dbReference>
<dbReference type="Pfam" id="PF18693">
    <property type="entry name" value="TRAM_2"/>
    <property type="match status" value="1"/>
</dbReference>
<dbReference type="EMBL" id="MG264610">
    <property type="protein sequence ID" value="AUG32064.1"/>
    <property type="molecule type" value="Genomic_DNA"/>
</dbReference>
<dbReference type="PANTHER" id="PTHR43837:SF1">
    <property type="entry name" value="RIBOSOMAL PROTEIN US12 METHYLTHIOTRANSFERASE RIMO"/>
    <property type="match status" value="1"/>
</dbReference>
<dbReference type="Pfam" id="PF00919">
    <property type="entry name" value="UPF0004"/>
    <property type="match status" value="1"/>
</dbReference>
<dbReference type="InterPro" id="IPR012340">
    <property type="entry name" value="NA-bd_OB-fold"/>
</dbReference>
<feature type="domain" description="TRAM" evidence="8">
    <location>
        <begin position="371"/>
        <end position="442"/>
    </location>
</feature>
<dbReference type="InterPro" id="IPR058240">
    <property type="entry name" value="rSAM_sf"/>
</dbReference>
<dbReference type="GO" id="GO:0005829">
    <property type="term" value="C:cytosol"/>
    <property type="evidence" value="ECO:0007669"/>
    <property type="project" value="TreeGrafter"/>
</dbReference>
<protein>
    <submittedName>
        <fullName evidence="11">Uncharacterized protein</fullName>
    </submittedName>
</protein>
<dbReference type="InterPro" id="IPR005839">
    <property type="entry name" value="Methylthiotransferase"/>
</dbReference>
<keyword evidence="5" id="KW-0479">Metal-binding</keyword>
<dbReference type="NCBIfam" id="TIGR00089">
    <property type="entry name" value="MiaB/RimO family radical SAM methylthiotransferase"/>
    <property type="match status" value="1"/>
</dbReference>
<dbReference type="InterPro" id="IPR007197">
    <property type="entry name" value="rSAM"/>
</dbReference>
<evidence type="ECO:0000256" key="1">
    <source>
        <dbReference type="ARBA" id="ARBA00001966"/>
    </source>
</evidence>
<organism evidence="11">
    <name type="scientific">Paulinella longichromatophora</name>
    <dbReference type="NCBI Taxonomy" id="1708747"/>
    <lineage>
        <taxon>Eukaryota</taxon>
        <taxon>Sar</taxon>
        <taxon>Rhizaria</taxon>
        <taxon>Cercozoa</taxon>
        <taxon>Imbricatea</taxon>
        <taxon>Silicofilosea</taxon>
        <taxon>Euglyphida</taxon>
        <taxon>Paulinellidae</taxon>
        <taxon>Paulinella</taxon>
    </lineage>
</organism>
<dbReference type="Gene3D" id="3.80.30.20">
    <property type="entry name" value="tm_1862 like domain"/>
    <property type="match status" value="1"/>
</dbReference>
<dbReference type="InterPro" id="IPR002792">
    <property type="entry name" value="TRAM_dom"/>
</dbReference>
<dbReference type="SFLD" id="SFLDF00274">
    <property type="entry name" value="ribosomal_protein_S12_methylth"/>
    <property type="match status" value="1"/>
</dbReference>
<keyword evidence="3" id="KW-0963">Cytoplasm</keyword>
<dbReference type="SFLD" id="SFLDG01061">
    <property type="entry name" value="methylthiotransferase"/>
    <property type="match status" value="1"/>
</dbReference>
<evidence type="ECO:0000313" key="11">
    <source>
        <dbReference type="EMBL" id="AUG32064.1"/>
    </source>
</evidence>
<dbReference type="SFLD" id="SFLDS00029">
    <property type="entry name" value="Radical_SAM"/>
    <property type="match status" value="1"/>
</dbReference>
<keyword evidence="11" id="KW-0934">Plastid</keyword>
<dbReference type="PANTHER" id="PTHR43837">
    <property type="entry name" value="RIBOSOMAL PROTEIN S12 METHYLTHIOTRANSFERASE RIMO"/>
    <property type="match status" value="1"/>
</dbReference>
<dbReference type="GO" id="GO:0046872">
    <property type="term" value="F:metal ion binding"/>
    <property type="evidence" value="ECO:0007669"/>
    <property type="project" value="UniProtKB-KW"/>
</dbReference>
<dbReference type="Gene3D" id="3.40.50.12160">
    <property type="entry name" value="Methylthiotransferase, N-terminal domain"/>
    <property type="match status" value="1"/>
</dbReference>
<dbReference type="SUPFAM" id="SSF102114">
    <property type="entry name" value="Radical SAM enzymes"/>
    <property type="match status" value="1"/>
</dbReference>
<reference evidence="11" key="1">
    <citation type="submission" date="2017-10" db="EMBL/GenBank/DDBJ databases">
        <title>Paulinella longichromatophora chromatophore genome.</title>
        <authorList>
            <person name="Lhee D."/>
            <person name="Yoon H.S."/>
        </authorList>
    </citation>
    <scope>NUCLEOTIDE SEQUENCE</scope>
</reference>
<keyword evidence="7" id="KW-0411">Iron-sulfur</keyword>
<comment type="cofactor">
    <cofactor evidence="1">
        <name>[4Fe-4S] cluster</name>
        <dbReference type="ChEBI" id="CHEBI:49883"/>
    </cofactor>
</comment>
<dbReference type="InterPro" id="IPR038135">
    <property type="entry name" value="Methylthiotransferase_N_sf"/>
</dbReference>
<dbReference type="SFLD" id="SFLDG01082">
    <property type="entry name" value="B12-binding_domain_containing"/>
    <property type="match status" value="1"/>
</dbReference>
<keyword evidence="6" id="KW-0408">Iron</keyword>
<dbReference type="HAMAP" id="MF_01865">
    <property type="entry name" value="MTTase_RimO"/>
    <property type="match status" value="1"/>
</dbReference>
<dbReference type="Pfam" id="PF04055">
    <property type="entry name" value="Radical_SAM"/>
    <property type="match status" value="1"/>
</dbReference>
<feature type="domain" description="Radical SAM core" evidence="10">
    <location>
        <begin position="139"/>
        <end position="369"/>
    </location>
</feature>
<evidence type="ECO:0000256" key="2">
    <source>
        <dbReference type="ARBA" id="ARBA00022485"/>
    </source>
</evidence>
<dbReference type="PROSITE" id="PS51918">
    <property type="entry name" value="RADICAL_SAM"/>
    <property type="match status" value="1"/>
</dbReference>
<dbReference type="InterPro" id="IPR006638">
    <property type="entry name" value="Elp3/MiaA/NifB-like_rSAM"/>
</dbReference>
<dbReference type="GO" id="GO:0006400">
    <property type="term" value="P:tRNA modification"/>
    <property type="evidence" value="ECO:0007669"/>
    <property type="project" value="InterPro"/>
</dbReference>
<dbReference type="GO" id="GO:0035599">
    <property type="term" value="F:aspartic acid methylthiotransferase activity"/>
    <property type="evidence" value="ECO:0007669"/>
    <property type="project" value="TreeGrafter"/>
</dbReference>
<evidence type="ECO:0000256" key="5">
    <source>
        <dbReference type="ARBA" id="ARBA00022723"/>
    </source>
</evidence>
<keyword evidence="2" id="KW-0004">4Fe-4S</keyword>
<dbReference type="AlphaFoldDB" id="A0A2H4ZNE7"/>
<evidence type="ECO:0000259" key="8">
    <source>
        <dbReference type="PROSITE" id="PS50926"/>
    </source>
</evidence>
<dbReference type="CDD" id="cd01335">
    <property type="entry name" value="Radical_SAM"/>
    <property type="match status" value="1"/>
</dbReference>
<evidence type="ECO:0000256" key="4">
    <source>
        <dbReference type="ARBA" id="ARBA00022691"/>
    </source>
</evidence>
<dbReference type="FunFam" id="3.80.30.20:FF:000001">
    <property type="entry name" value="tRNA-2-methylthio-N(6)-dimethylallyladenosine synthase 2"/>
    <property type="match status" value="1"/>
</dbReference>